<evidence type="ECO:0000313" key="15">
    <source>
        <dbReference type="EMBL" id="CAK1544630.1"/>
    </source>
</evidence>
<comment type="function">
    <text evidence="11">Histone methyltransferase that specifically trimethylates histone H3 to form H3K79me3. This methylation is required for telomere silencing and for the pachytene checkpoint during the meiotic cell cycle by allowing the recruitment of RAD9 to double strand breaks. Nucleosomes are preferred as substrate compared to free histone.</text>
</comment>
<keyword evidence="8 11" id="KW-0539">Nucleus</keyword>
<keyword evidence="16" id="KW-1185">Reference proteome</keyword>
<feature type="region of interest" description="Disordered" evidence="13">
    <location>
        <begin position="885"/>
        <end position="1022"/>
    </location>
</feature>
<dbReference type="PANTHER" id="PTHR21451">
    <property type="entry name" value="HISTONE H3 METHYLTRANSFERASE"/>
    <property type="match status" value="1"/>
</dbReference>
<dbReference type="FunFam" id="1.10.260.60:FF:000001">
    <property type="entry name" value="Histone-lysine N-methyltransferase, H3 lysine-79 specific"/>
    <property type="match status" value="1"/>
</dbReference>
<dbReference type="Proteomes" id="UP001497472">
    <property type="component" value="Unassembled WGS sequence"/>
</dbReference>
<evidence type="ECO:0000256" key="11">
    <source>
        <dbReference type="RuleBase" id="RU271113"/>
    </source>
</evidence>
<dbReference type="InterPro" id="IPR030445">
    <property type="entry name" value="H3-K79_meTrfase"/>
</dbReference>
<keyword evidence="7 11" id="KW-0156">Chromatin regulator</keyword>
<protein>
    <recommendedName>
        <fullName evidence="3 11">Histone-lysine N-methyltransferase, H3 lysine-79 specific</fullName>
        <ecNumber evidence="2 11">2.1.1.360</ecNumber>
    </recommendedName>
    <alternativeName>
        <fullName evidence="9 11">Histone H3-K79 methyltransferase</fullName>
    </alternativeName>
</protein>
<feature type="region of interest" description="Disordered" evidence="13">
    <location>
        <begin position="1112"/>
        <end position="1173"/>
    </location>
</feature>
<dbReference type="GO" id="GO:0032259">
    <property type="term" value="P:methylation"/>
    <property type="evidence" value="ECO:0007669"/>
    <property type="project" value="UniProtKB-KW"/>
</dbReference>
<dbReference type="GO" id="GO:0035097">
    <property type="term" value="C:histone methyltransferase complex"/>
    <property type="evidence" value="ECO:0007669"/>
    <property type="project" value="UniProtKB-ARBA"/>
</dbReference>
<dbReference type="InterPro" id="IPR025789">
    <property type="entry name" value="DOT1_dom"/>
</dbReference>
<feature type="compositionally biased region" description="Basic and acidic residues" evidence="13">
    <location>
        <begin position="758"/>
        <end position="770"/>
    </location>
</feature>
<feature type="coiled-coil region" evidence="12">
    <location>
        <begin position="630"/>
        <end position="657"/>
    </location>
</feature>
<dbReference type="Gene3D" id="1.10.260.60">
    <property type="match status" value="1"/>
</dbReference>
<comment type="subcellular location">
    <subcellularLocation>
        <location evidence="1 11">Nucleus</location>
    </subcellularLocation>
</comment>
<feature type="compositionally biased region" description="Polar residues" evidence="13">
    <location>
        <begin position="354"/>
        <end position="380"/>
    </location>
</feature>
<dbReference type="PANTHER" id="PTHR21451:SF0">
    <property type="entry name" value="HISTONE-LYSINE N-METHYLTRANSFERASE, H3 LYSINE-79 SPECIFIC"/>
    <property type="match status" value="1"/>
</dbReference>
<dbReference type="CDD" id="cd02440">
    <property type="entry name" value="AdoMet_MTases"/>
    <property type="match status" value="1"/>
</dbReference>
<feature type="coiled-coil region" evidence="12">
    <location>
        <begin position="570"/>
        <end position="597"/>
    </location>
</feature>
<feature type="region of interest" description="Disordered" evidence="13">
    <location>
        <begin position="724"/>
        <end position="770"/>
    </location>
</feature>
<feature type="compositionally biased region" description="Polar residues" evidence="13">
    <location>
        <begin position="1250"/>
        <end position="1260"/>
    </location>
</feature>
<evidence type="ECO:0000256" key="5">
    <source>
        <dbReference type="ARBA" id="ARBA00022679"/>
    </source>
</evidence>
<dbReference type="GO" id="GO:0000077">
    <property type="term" value="P:DNA damage checkpoint signaling"/>
    <property type="evidence" value="ECO:0007669"/>
    <property type="project" value="TreeGrafter"/>
</dbReference>
<comment type="miscellaneous">
    <text evidence="11">In contrast to other lysine histone methyltransferases, it does not contain a SET domain, suggesting the existence of another mechanism for methylation of lysine residues of histones.</text>
</comment>
<proteinExistence type="inferred from homology"/>
<feature type="compositionally biased region" description="Polar residues" evidence="13">
    <location>
        <begin position="728"/>
        <end position="737"/>
    </location>
</feature>
<dbReference type="PROSITE" id="PS51569">
    <property type="entry name" value="DOT1"/>
    <property type="match status" value="1"/>
</dbReference>
<dbReference type="Gene3D" id="3.40.50.150">
    <property type="entry name" value="Vaccinia Virus protein VP39"/>
    <property type="match status" value="1"/>
</dbReference>
<dbReference type="Pfam" id="PF08123">
    <property type="entry name" value="DOT1"/>
    <property type="match status" value="1"/>
</dbReference>
<dbReference type="SUPFAM" id="SSF53335">
    <property type="entry name" value="S-adenosyl-L-methionine-dependent methyltransferases"/>
    <property type="match status" value="1"/>
</dbReference>
<feature type="region of interest" description="Disordered" evidence="13">
    <location>
        <begin position="338"/>
        <end position="487"/>
    </location>
</feature>
<accession>A0AAV1J6G4</accession>
<evidence type="ECO:0000256" key="9">
    <source>
        <dbReference type="ARBA" id="ARBA00029821"/>
    </source>
</evidence>
<keyword evidence="4 11" id="KW-0489">Methyltransferase</keyword>
<evidence type="ECO:0000256" key="8">
    <source>
        <dbReference type="ARBA" id="ARBA00023242"/>
    </source>
</evidence>
<evidence type="ECO:0000256" key="7">
    <source>
        <dbReference type="ARBA" id="ARBA00022853"/>
    </source>
</evidence>
<feature type="compositionally biased region" description="Basic residues" evidence="13">
    <location>
        <begin position="467"/>
        <end position="481"/>
    </location>
</feature>
<organism evidence="15 16">
    <name type="scientific">Leptosia nina</name>
    <dbReference type="NCBI Taxonomy" id="320188"/>
    <lineage>
        <taxon>Eukaryota</taxon>
        <taxon>Metazoa</taxon>
        <taxon>Ecdysozoa</taxon>
        <taxon>Arthropoda</taxon>
        <taxon>Hexapoda</taxon>
        <taxon>Insecta</taxon>
        <taxon>Pterygota</taxon>
        <taxon>Neoptera</taxon>
        <taxon>Endopterygota</taxon>
        <taxon>Lepidoptera</taxon>
        <taxon>Glossata</taxon>
        <taxon>Ditrysia</taxon>
        <taxon>Papilionoidea</taxon>
        <taxon>Pieridae</taxon>
        <taxon>Pierinae</taxon>
        <taxon>Leptosia</taxon>
    </lineage>
</organism>
<feature type="compositionally biased region" description="Basic residues" evidence="13">
    <location>
        <begin position="401"/>
        <end position="414"/>
    </location>
</feature>
<evidence type="ECO:0000256" key="13">
    <source>
        <dbReference type="SAM" id="MobiDB-lite"/>
    </source>
</evidence>
<evidence type="ECO:0000256" key="12">
    <source>
        <dbReference type="SAM" id="Coils"/>
    </source>
</evidence>
<dbReference type="EMBL" id="CAVLEF010000005">
    <property type="protein sequence ID" value="CAK1544630.1"/>
    <property type="molecule type" value="Genomic_DNA"/>
</dbReference>
<feature type="compositionally biased region" description="Basic residues" evidence="13">
    <location>
        <begin position="384"/>
        <end position="393"/>
    </location>
</feature>
<evidence type="ECO:0000259" key="14">
    <source>
        <dbReference type="PROSITE" id="PS51569"/>
    </source>
</evidence>
<feature type="compositionally biased region" description="Basic and acidic residues" evidence="13">
    <location>
        <begin position="935"/>
        <end position="1018"/>
    </location>
</feature>
<feature type="domain" description="DOT1" evidence="14">
    <location>
        <begin position="14"/>
        <end position="331"/>
    </location>
</feature>
<comment type="caution">
    <text evidence="15">The sequence shown here is derived from an EMBL/GenBank/DDBJ whole genome shotgun (WGS) entry which is preliminary data.</text>
</comment>
<name>A0AAV1J6G4_9NEOP</name>
<feature type="compositionally biased region" description="Basic and acidic residues" evidence="13">
    <location>
        <begin position="886"/>
        <end position="896"/>
    </location>
</feature>
<feature type="compositionally biased region" description="Low complexity" evidence="13">
    <location>
        <begin position="439"/>
        <end position="450"/>
    </location>
</feature>
<comment type="catalytic activity">
    <reaction evidence="10 11">
        <text>L-lysyl(79)-[histone H3] + 3 S-adenosyl-L-methionine = N(6),N(6),N(6)-trimethyl-L-lysyl(79)-[histone H3] + 3 S-adenosyl-L-homocysteine + 3 H(+)</text>
        <dbReference type="Rhea" id="RHEA:60328"/>
        <dbReference type="Rhea" id="RHEA-COMP:15549"/>
        <dbReference type="Rhea" id="RHEA-COMP:15552"/>
        <dbReference type="ChEBI" id="CHEBI:15378"/>
        <dbReference type="ChEBI" id="CHEBI:29969"/>
        <dbReference type="ChEBI" id="CHEBI:57856"/>
        <dbReference type="ChEBI" id="CHEBI:59789"/>
        <dbReference type="ChEBI" id="CHEBI:61961"/>
        <dbReference type="EC" id="2.1.1.360"/>
    </reaction>
</comment>
<sequence>MALDLRLHSPAGAEPVVYTWPLTSGHGSDKHDGALEIVETIRWVCDDLPEMKGALEKNILSDYDTHSYESMRALCDRFNRAIDSVVALEKGTSLPTQRLNKYPSRGLLKHILQQTYNQAVADPEKLNQYEPFSPEVYGETSFELVCQMIDQIDITAEDVFVDLGSGVGQVVLQMAAATPCRICFGVEKAEVPSKYAENMDSNFRMWMKWYGKKYGEYKLIKGDFLMDEHREKINSATIVFVNNFAFGPHVDHQLKERFADLKDGAKIVSSKSFCPLNFRITDRNLSDIGTIMHVSEMSPLKGSVSWTGKPVSYYLHIIDRTKLERYFQRLKNPKLKVSKRGIQNGCDDGEGSSKRNLSAPPTRQSTPDLLNGNSNHSTGSLPERRRKVARPRPIRAENGRTRARAAVAKRRPARRSSDESDEESSGTDDPPPGPEPAPREWGAPWASSSDSNRRGRNSKRSASAGGARRRAAARAKRRRGARPNIAGLDLLHSTTLASTIHNGAVTSPPPGCVEQRLSALGVSLQSPERLHSELEIPRSPQTPYSLQLLLDMFRDQYLAFVGKMNTPEYAQDIRHQIDKERERNQKLKSRASQLDKQISVLISDSVALLKARMSELGIHANNTVDLLAKAKEIVGRHKELQSKASKLQAQVTNIELEQAMLVKQRTFEITEKYRQLGHIPPDVEITQSIAHDCILKEISATLAHRKRLHAQVGHLQNEIIQMEKASEQQKAPTSSVPVATVKPHTVNSKPRKSRDHRSRSQDWPDVPDVGKIEEQNPEILAQKILETGRQIEAGKITKPNVIVNGYIKDPDRHIDLSELHCRQQKTAVAVHRAQVPARPGVPLARHSPGKSQKPLNVVAKVQESPKVINFEDRLKSIITSVLNEDQEQRKASRLEPRQATPNHVYNNGYVRPTAPHQNFARPASAGNAVQAYARPIRDVRDPRELRDPRDMRDPRELRDPRDMRDVRDARDARDMRDGRELRDPRDVRDVRRERYGYERREPRPSHAHHEPRPPDLRNHSAAQPDYTQVSPAKLALRRHLSQERVSSGARTIGDLVNGEIERTLEISNQSIINAAVHMSARYHEPPAHQPLEGLAACLQARVLASEYWRGRSGPGGANGAGGGPGAADAEDATRRRTPPPDPHSNTSTPLVDELPDRPPEVEGGEEVEESKWQDRIAFRFDQIISFASTAMEDKRRRSDEACNTSPDSGIGHGEALRNAANESSTQVQAAATPTPVEPEVTEMSTDPPISENSTHTNEARSPSPPTHHFKKRFFRRSRWGEWGGTGDSAPTEGTPPPSDWERPHM</sequence>
<reference evidence="15 16" key="1">
    <citation type="submission" date="2023-11" db="EMBL/GenBank/DDBJ databases">
        <authorList>
            <person name="Okamura Y."/>
        </authorList>
    </citation>
    <scope>NUCLEOTIDE SEQUENCE [LARGE SCALE GENOMIC DNA]</scope>
</reference>
<dbReference type="GO" id="GO:0006281">
    <property type="term" value="P:DNA repair"/>
    <property type="evidence" value="ECO:0007669"/>
    <property type="project" value="TreeGrafter"/>
</dbReference>
<dbReference type="EC" id="2.1.1.360" evidence="2 11"/>
<comment type="similarity">
    <text evidence="11">Belongs to the class I-like SAM-binding methyltransferase superfamily. DOT1 family.</text>
</comment>
<evidence type="ECO:0000256" key="10">
    <source>
        <dbReference type="ARBA" id="ARBA00047770"/>
    </source>
</evidence>
<feature type="compositionally biased region" description="Polar residues" evidence="13">
    <location>
        <begin position="1220"/>
        <end position="1231"/>
    </location>
</feature>
<keyword evidence="6 11" id="KW-0949">S-adenosyl-L-methionine</keyword>
<evidence type="ECO:0000256" key="4">
    <source>
        <dbReference type="ARBA" id="ARBA00022603"/>
    </source>
</evidence>
<feature type="compositionally biased region" description="Basic and acidic residues" evidence="13">
    <location>
        <begin position="1191"/>
        <end position="1200"/>
    </location>
</feature>
<dbReference type="InterPro" id="IPR029063">
    <property type="entry name" value="SAM-dependent_MTases_sf"/>
</dbReference>
<dbReference type="FunFam" id="3.40.50.150:FF:000033">
    <property type="entry name" value="Histone-lysine N-methyltransferase, H3 lysine-79 specific"/>
    <property type="match status" value="1"/>
</dbReference>
<evidence type="ECO:0000256" key="2">
    <source>
        <dbReference type="ARBA" id="ARBA00012190"/>
    </source>
</evidence>
<evidence type="ECO:0000256" key="3">
    <source>
        <dbReference type="ARBA" id="ARBA00020987"/>
    </source>
</evidence>
<dbReference type="GO" id="GO:0140956">
    <property type="term" value="F:histone H3K79 trimethyltransferase activity"/>
    <property type="evidence" value="ECO:0007669"/>
    <property type="project" value="UniProtKB-EC"/>
</dbReference>
<keyword evidence="5 11" id="KW-0808">Transferase</keyword>
<dbReference type="CDD" id="cd20902">
    <property type="entry name" value="CC_DOT1L"/>
    <property type="match status" value="1"/>
</dbReference>
<gene>
    <name evidence="15" type="ORF">LNINA_LOCUS4354</name>
</gene>
<feature type="compositionally biased region" description="Basic residues" evidence="13">
    <location>
        <begin position="1267"/>
        <end position="1277"/>
    </location>
</feature>
<feature type="region of interest" description="Disordered" evidence="13">
    <location>
        <begin position="1191"/>
        <end position="1305"/>
    </location>
</feature>
<feature type="compositionally biased region" description="Gly residues" evidence="13">
    <location>
        <begin position="1112"/>
        <end position="1125"/>
    </location>
</feature>
<keyword evidence="12" id="KW-0175">Coiled coil</keyword>
<evidence type="ECO:0000256" key="1">
    <source>
        <dbReference type="ARBA" id="ARBA00004123"/>
    </source>
</evidence>
<evidence type="ECO:0000256" key="6">
    <source>
        <dbReference type="ARBA" id="ARBA00022691"/>
    </source>
</evidence>
<evidence type="ECO:0000313" key="16">
    <source>
        <dbReference type="Proteomes" id="UP001497472"/>
    </source>
</evidence>